<organism evidence="2 3">
    <name type="scientific">Physocladia obscura</name>
    <dbReference type="NCBI Taxonomy" id="109957"/>
    <lineage>
        <taxon>Eukaryota</taxon>
        <taxon>Fungi</taxon>
        <taxon>Fungi incertae sedis</taxon>
        <taxon>Chytridiomycota</taxon>
        <taxon>Chytridiomycota incertae sedis</taxon>
        <taxon>Chytridiomycetes</taxon>
        <taxon>Chytridiales</taxon>
        <taxon>Chytriomycetaceae</taxon>
        <taxon>Physocladia</taxon>
    </lineage>
</organism>
<sequence length="122" mass="13595">MVRALRGEKEGGRGRERDGAREAGAGKEKANAEKDTDARVQLALSRLLNSKLNYERLNSDLLIREADSLTQRQKIAPIPSPDPLIQSKESALIACYKQNSSRSLDCWKEVEDLKLAFAKAQK</sequence>
<evidence type="ECO:0000313" key="2">
    <source>
        <dbReference type="EMBL" id="KAJ3126005.1"/>
    </source>
</evidence>
<dbReference type="EMBL" id="JADGJH010000581">
    <property type="protein sequence ID" value="KAJ3126005.1"/>
    <property type="molecule type" value="Genomic_DNA"/>
</dbReference>
<comment type="caution">
    <text evidence="2">The sequence shown here is derived from an EMBL/GenBank/DDBJ whole genome shotgun (WGS) entry which is preliminary data.</text>
</comment>
<dbReference type="Pfam" id="PF07956">
    <property type="entry name" value="DUF1690"/>
    <property type="match status" value="1"/>
</dbReference>
<dbReference type="InterPro" id="IPR012471">
    <property type="entry name" value="DUF1690"/>
</dbReference>
<feature type="non-terminal residue" evidence="2">
    <location>
        <position position="122"/>
    </location>
</feature>
<dbReference type="AlphaFoldDB" id="A0AAD5T514"/>
<name>A0AAD5T514_9FUNG</name>
<gene>
    <name evidence="2" type="ORF">HK100_010495</name>
</gene>
<dbReference type="Proteomes" id="UP001211907">
    <property type="component" value="Unassembled WGS sequence"/>
</dbReference>
<proteinExistence type="predicted"/>
<keyword evidence="3" id="KW-1185">Reference proteome</keyword>
<evidence type="ECO:0000256" key="1">
    <source>
        <dbReference type="SAM" id="MobiDB-lite"/>
    </source>
</evidence>
<protein>
    <submittedName>
        <fullName evidence="2">Uncharacterized protein</fullName>
    </submittedName>
</protein>
<reference evidence="2" key="1">
    <citation type="submission" date="2020-05" db="EMBL/GenBank/DDBJ databases">
        <title>Phylogenomic resolution of chytrid fungi.</title>
        <authorList>
            <person name="Stajich J.E."/>
            <person name="Amses K."/>
            <person name="Simmons R."/>
            <person name="Seto K."/>
            <person name="Myers J."/>
            <person name="Bonds A."/>
            <person name="Quandt C.A."/>
            <person name="Barry K."/>
            <person name="Liu P."/>
            <person name="Grigoriev I."/>
            <person name="Longcore J.E."/>
            <person name="James T.Y."/>
        </authorList>
    </citation>
    <scope>NUCLEOTIDE SEQUENCE</scope>
    <source>
        <strain evidence="2">JEL0513</strain>
    </source>
</reference>
<feature type="region of interest" description="Disordered" evidence="1">
    <location>
        <begin position="1"/>
        <end position="35"/>
    </location>
</feature>
<evidence type="ECO:0000313" key="3">
    <source>
        <dbReference type="Proteomes" id="UP001211907"/>
    </source>
</evidence>
<accession>A0AAD5T514</accession>